<keyword evidence="3" id="KW-1185">Reference proteome</keyword>
<accession>A0AAV5DTM6</accession>
<evidence type="ECO:0000313" key="2">
    <source>
        <dbReference type="EMBL" id="GJN13893.1"/>
    </source>
</evidence>
<reference evidence="2" key="2">
    <citation type="submission" date="2021-12" db="EMBL/GenBank/DDBJ databases">
        <title>Resequencing data analysis of finger millet.</title>
        <authorList>
            <person name="Hatakeyama M."/>
            <person name="Aluri S."/>
            <person name="Balachadran M.T."/>
            <person name="Sivarajan S.R."/>
            <person name="Poveda L."/>
            <person name="Shimizu-Inatsugi R."/>
            <person name="Schlapbach R."/>
            <person name="Sreeman S.M."/>
            <person name="Shimizu K.K."/>
        </authorList>
    </citation>
    <scope>NUCLEOTIDE SEQUENCE</scope>
</reference>
<organism evidence="2 3">
    <name type="scientific">Eleusine coracana subsp. coracana</name>
    <dbReference type="NCBI Taxonomy" id="191504"/>
    <lineage>
        <taxon>Eukaryota</taxon>
        <taxon>Viridiplantae</taxon>
        <taxon>Streptophyta</taxon>
        <taxon>Embryophyta</taxon>
        <taxon>Tracheophyta</taxon>
        <taxon>Spermatophyta</taxon>
        <taxon>Magnoliopsida</taxon>
        <taxon>Liliopsida</taxon>
        <taxon>Poales</taxon>
        <taxon>Poaceae</taxon>
        <taxon>PACMAD clade</taxon>
        <taxon>Chloridoideae</taxon>
        <taxon>Cynodonteae</taxon>
        <taxon>Eleusininae</taxon>
        <taxon>Eleusine</taxon>
    </lineage>
</organism>
<evidence type="ECO:0000259" key="1">
    <source>
        <dbReference type="Pfam" id="PF20241"/>
    </source>
</evidence>
<gene>
    <name evidence="2" type="primary">gb00649</name>
    <name evidence="2" type="ORF">PR202_gb00649</name>
</gene>
<sequence length="120" mass="13747">MMLSNPTDCRPNKRACKVHLECAMMQIFSLKLARITAAVDGPIQLYGFLAVRHLLNPLRNYIFNRTRDGPFVVGQQIDDSDSYIPMVGPKRGIQMKARVLVEYDMRIKKRRNTRGGFAAY</sequence>
<dbReference type="Pfam" id="PF20241">
    <property type="entry name" value="DUF6598"/>
    <property type="match status" value="1"/>
</dbReference>
<dbReference type="AlphaFoldDB" id="A0AAV5DTM6"/>
<feature type="domain" description="DUF6598" evidence="1">
    <location>
        <begin position="24"/>
        <end position="112"/>
    </location>
</feature>
<evidence type="ECO:0000313" key="3">
    <source>
        <dbReference type="Proteomes" id="UP001054889"/>
    </source>
</evidence>
<dbReference type="InterPro" id="IPR046533">
    <property type="entry name" value="DUF6598"/>
</dbReference>
<protein>
    <recommendedName>
        <fullName evidence="1">DUF6598 domain-containing protein</fullName>
    </recommendedName>
</protein>
<name>A0AAV5DTM6_ELECO</name>
<dbReference type="EMBL" id="BQKI01000071">
    <property type="protein sequence ID" value="GJN13893.1"/>
    <property type="molecule type" value="Genomic_DNA"/>
</dbReference>
<reference evidence="2" key="1">
    <citation type="journal article" date="2018" name="DNA Res.">
        <title>Multiple hybrid de novo genome assembly of finger millet, an orphan allotetraploid crop.</title>
        <authorList>
            <person name="Hatakeyama M."/>
            <person name="Aluri S."/>
            <person name="Balachadran M.T."/>
            <person name="Sivarajan S.R."/>
            <person name="Patrignani A."/>
            <person name="Gruter S."/>
            <person name="Poveda L."/>
            <person name="Shimizu-Inatsugi R."/>
            <person name="Baeten J."/>
            <person name="Francoijs K.J."/>
            <person name="Nataraja K.N."/>
            <person name="Reddy Y.A.N."/>
            <person name="Phadnis S."/>
            <person name="Ravikumar R.L."/>
            <person name="Schlapbach R."/>
            <person name="Sreeman S.M."/>
            <person name="Shimizu K.K."/>
        </authorList>
    </citation>
    <scope>NUCLEOTIDE SEQUENCE</scope>
</reference>
<dbReference type="Proteomes" id="UP001054889">
    <property type="component" value="Unassembled WGS sequence"/>
</dbReference>
<dbReference type="PANTHER" id="PTHR33065">
    <property type="entry name" value="OS07G0486400 PROTEIN"/>
    <property type="match status" value="1"/>
</dbReference>
<dbReference type="PANTHER" id="PTHR33065:SF19">
    <property type="entry name" value="OS11G0130700 PROTEIN"/>
    <property type="match status" value="1"/>
</dbReference>
<comment type="caution">
    <text evidence="2">The sequence shown here is derived from an EMBL/GenBank/DDBJ whole genome shotgun (WGS) entry which is preliminary data.</text>
</comment>
<proteinExistence type="predicted"/>